<dbReference type="Pfam" id="PF00202">
    <property type="entry name" value="Aminotran_3"/>
    <property type="match status" value="1"/>
</dbReference>
<keyword evidence="5 6" id="KW-0663">Pyridoxal phosphate</keyword>
<comment type="similarity">
    <text evidence="2 6">Belongs to the class-III pyridoxal-phosphate-dependent aminotransferase family.</text>
</comment>
<evidence type="ECO:0000256" key="5">
    <source>
        <dbReference type="ARBA" id="ARBA00022898"/>
    </source>
</evidence>
<organism evidence="7 8">
    <name type="scientific">Brumicola pallidula DSM 14239 = ACAM 615</name>
    <dbReference type="NCBI Taxonomy" id="1121922"/>
    <lineage>
        <taxon>Bacteria</taxon>
        <taxon>Pseudomonadati</taxon>
        <taxon>Pseudomonadota</taxon>
        <taxon>Gammaproteobacteria</taxon>
        <taxon>Alteromonadales</taxon>
        <taxon>Alteromonadaceae</taxon>
        <taxon>Brumicola</taxon>
    </lineage>
</organism>
<dbReference type="InterPro" id="IPR015424">
    <property type="entry name" value="PyrdxlP-dep_Trfase"/>
</dbReference>
<dbReference type="GO" id="GO:0009448">
    <property type="term" value="P:gamma-aminobutyric acid metabolic process"/>
    <property type="evidence" value="ECO:0007669"/>
    <property type="project" value="InterPro"/>
</dbReference>
<dbReference type="Gene3D" id="3.40.640.10">
    <property type="entry name" value="Type I PLP-dependent aspartate aminotransferase-like (Major domain)"/>
    <property type="match status" value="1"/>
</dbReference>
<dbReference type="PROSITE" id="PS00600">
    <property type="entry name" value="AA_TRANSFER_CLASS_3"/>
    <property type="match status" value="1"/>
</dbReference>
<dbReference type="OrthoDB" id="9801052at2"/>
<evidence type="ECO:0000313" key="8">
    <source>
        <dbReference type="Proteomes" id="UP000006251"/>
    </source>
</evidence>
<evidence type="ECO:0000256" key="1">
    <source>
        <dbReference type="ARBA" id="ARBA00001933"/>
    </source>
</evidence>
<dbReference type="InterPro" id="IPR005814">
    <property type="entry name" value="Aminotrans_3"/>
</dbReference>
<dbReference type="STRING" id="1121922.GCA_000428905_02976"/>
<keyword evidence="8" id="KW-1185">Reference proteome</keyword>
<dbReference type="InterPro" id="IPR015422">
    <property type="entry name" value="PyrdxlP-dep_Trfase_small"/>
</dbReference>
<sequence length="445" mass="47860">MNKIAYLKADVNADVNASTTNAQWQARKDQAIAIGEANLAPIYIEKGKNALLWDVEGNRYVDFASGIAVTNTGHSHPRIVAAVKEQVERFSHTCVMVTPYNSAVVLAEKLNELAPGNSPKKSMFVTTGAEAVENAIKIARAHTRRRAVIAFNGGYHGRTNFTLGLTGKNAPYKTLFGPFPADIYRAPFPIPYHGVTEEQSIEALHNLFNCDITPEEVAAIIIEPVQGEGGFYPASNSFLKALREICTEHGIVMIADEIQTGFGRTGKLFASEHADIEPDLITVAKGMAGGFPIAAVIGKTEIMDAASAGGLGGTYAGSPISCAAALAVLDIIEDEKLVARSHQIGIVFSTHLKELQKQYPDLIGEVRADRGAMIALELVKNGDPSQPNSELLGALIKEALNNGLILLKCGIRNNVVRFLPPLTIEDEVVEEGLNLFKKSFESVAK</sequence>
<dbReference type="PIRSF" id="PIRSF000521">
    <property type="entry name" value="Transaminase_4ab_Lys_Orn"/>
    <property type="match status" value="1"/>
</dbReference>
<accession>K6Y3D2</accession>
<comment type="cofactor">
    <cofactor evidence="1">
        <name>pyridoxal 5'-phosphate</name>
        <dbReference type="ChEBI" id="CHEBI:597326"/>
    </cofactor>
</comment>
<evidence type="ECO:0000313" key="7">
    <source>
        <dbReference type="EMBL" id="GAC27284.1"/>
    </source>
</evidence>
<dbReference type="InterPro" id="IPR015421">
    <property type="entry name" value="PyrdxlP-dep_Trfase_major"/>
</dbReference>
<proteinExistence type="inferred from homology"/>
<keyword evidence="4 7" id="KW-0808">Transferase</keyword>
<dbReference type="SUPFAM" id="SSF53383">
    <property type="entry name" value="PLP-dependent transferases"/>
    <property type="match status" value="1"/>
</dbReference>
<dbReference type="PANTHER" id="PTHR11986:SF79">
    <property type="entry name" value="ACETYLORNITHINE AMINOTRANSFERASE, MITOCHONDRIAL"/>
    <property type="match status" value="1"/>
</dbReference>
<dbReference type="InterPro" id="IPR050103">
    <property type="entry name" value="Class-III_PLP-dep_AT"/>
</dbReference>
<dbReference type="GO" id="GO:0030170">
    <property type="term" value="F:pyridoxal phosphate binding"/>
    <property type="evidence" value="ECO:0007669"/>
    <property type="project" value="InterPro"/>
</dbReference>
<comment type="caution">
    <text evidence="7">The sequence shown here is derived from an EMBL/GenBank/DDBJ whole genome shotgun (WGS) entry which is preliminary data.</text>
</comment>
<dbReference type="InterPro" id="IPR049704">
    <property type="entry name" value="Aminotrans_3_PPA_site"/>
</dbReference>
<dbReference type="FunFam" id="3.40.640.10:FF:000013">
    <property type="entry name" value="4-aminobutyrate aminotransferase"/>
    <property type="match status" value="1"/>
</dbReference>
<dbReference type="NCBIfam" id="TIGR00700">
    <property type="entry name" value="GABAtrnsam"/>
    <property type="match status" value="1"/>
</dbReference>
<dbReference type="EMBL" id="BAEQ01000009">
    <property type="protein sequence ID" value="GAC27284.1"/>
    <property type="molecule type" value="Genomic_DNA"/>
</dbReference>
<gene>
    <name evidence="7" type="primary">gabT</name>
    <name evidence="7" type="ORF">GPAL_0404</name>
</gene>
<dbReference type="Proteomes" id="UP000006251">
    <property type="component" value="Unassembled WGS sequence"/>
</dbReference>
<dbReference type="Gene3D" id="3.90.1150.10">
    <property type="entry name" value="Aspartate Aminotransferase, domain 1"/>
    <property type="match status" value="1"/>
</dbReference>
<dbReference type="RefSeq" id="WP_006008700.1">
    <property type="nucleotide sequence ID" value="NZ_AUAV01000016.1"/>
</dbReference>
<dbReference type="InterPro" id="IPR004632">
    <property type="entry name" value="4NH2But_aminotransferase_bac"/>
</dbReference>
<dbReference type="CDD" id="cd00610">
    <property type="entry name" value="OAT_like"/>
    <property type="match status" value="1"/>
</dbReference>
<evidence type="ECO:0000256" key="6">
    <source>
        <dbReference type="RuleBase" id="RU003560"/>
    </source>
</evidence>
<dbReference type="GO" id="GO:0042802">
    <property type="term" value="F:identical protein binding"/>
    <property type="evidence" value="ECO:0007669"/>
    <property type="project" value="TreeGrafter"/>
</dbReference>
<dbReference type="GO" id="GO:0034386">
    <property type="term" value="F:4-aminobutyrate:2-oxoglutarate transaminase activity"/>
    <property type="evidence" value="ECO:0007669"/>
    <property type="project" value="InterPro"/>
</dbReference>
<protein>
    <submittedName>
        <fullName evidence="7">4-aminobutyrate aminotransferase</fullName>
    </submittedName>
</protein>
<reference evidence="8" key="1">
    <citation type="journal article" date="2014" name="Environ. Microbiol.">
        <title>Comparative genomics of the marine bacterial genus Glaciecola reveals the high degree of genomic diversity and genomic characteristic for cold adaptation.</title>
        <authorList>
            <person name="Qin Q.L."/>
            <person name="Xie B.B."/>
            <person name="Yu Y."/>
            <person name="Shu Y.L."/>
            <person name="Rong J.C."/>
            <person name="Zhang Y.J."/>
            <person name="Zhao D.L."/>
            <person name="Chen X.L."/>
            <person name="Zhang X.Y."/>
            <person name="Chen B."/>
            <person name="Zhou B.C."/>
            <person name="Zhang Y.Z."/>
        </authorList>
    </citation>
    <scope>NUCLEOTIDE SEQUENCE [LARGE SCALE GENOMIC DNA]</scope>
    <source>
        <strain evidence="8">ACAM 615</strain>
    </source>
</reference>
<dbReference type="PANTHER" id="PTHR11986">
    <property type="entry name" value="AMINOTRANSFERASE CLASS III"/>
    <property type="match status" value="1"/>
</dbReference>
<evidence type="ECO:0000256" key="2">
    <source>
        <dbReference type="ARBA" id="ARBA00008954"/>
    </source>
</evidence>
<evidence type="ECO:0000256" key="4">
    <source>
        <dbReference type="ARBA" id="ARBA00022679"/>
    </source>
</evidence>
<keyword evidence="3 7" id="KW-0032">Aminotransferase</keyword>
<name>K6Y3D2_9ALTE</name>
<evidence type="ECO:0000256" key="3">
    <source>
        <dbReference type="ARBA" id="ARBA00022576"/>
    </source>
</evidence>
<dbReference type="AlphaFoldDB" id="K6Y3D2"/>